<feature type="non-terminal residue" evidence="4">
    <location>
        <position position="1"/>
    </location>
</feature>
<comment type="similarity">
    <text evidence="2">Belongs to the NAD(P)-dependent epimerase/dehydratase family. Dihydroflavonol-4-reductase subfamily.</text>
</comment>
<dbReference type="OrthoDB" id="2735536at2759"/>
<dbReference type="InterPro" id="IPR036291">
    <property type="entry name" value="NAD(P)-bd_dom_sf"/>
</dbReference>
<dbReference type="SUPFAM" id="SSF51735">
    <property type="entry name" value="NAD(P)-binding Rossmann-fold domains"/>
    <property type="match status" value="1"/>
</dbReference>
<dbReference type="Gene3D" id="3.40.50.720">
    <property type="entry name" value="NAD(P)-binding Rossmann-like Domain"/>
    <property type="match status" value="1"/>
</dbReference>
<dbReference type="PANTHER" id="PTHR10366">
    <property type="entry name" value="NAD DEPENDENT EPIMERASE/DEHYDRATASE"/>
    <property type="match status" value="1"/>
</dbReference>
<organism evidence="4 5">
    <name type="scientific">Scytalidium lignicola</name>
    <name type="common">Hyphomycete</name>
    <dbReference type="NCBI Taxonomy" id="5539"/>
    <lineage>
        <taxon>Eukaryota</taxon>
        <taxon>Fungi</taxon>
        <taxon>Dikarya</taxon>
        <taxon>Ascomycota</taxon>
        <taxon>Pezizomycotina</taxon>
        <taxon>Leotiomycetes</taxon>
        <taxon>Leotiomycetes incertae sedis</taxon>
        <taxon>Scytalidium</taxon>
    </lineage>
</organism>
<protein>
    <recommendedName>
        <fullName evidence="3">NAD-dependent epimerase/dehydratase domain-containing protein</fullName>
    </recommendedName>
</protein>
<dbReference type="OMA" id="PKIPGNQ"/>
<evidence type="ECO:0000313" key="5">
    <source>
        <dbReference type="Proteomes" id="UP000258309"/>
    </source>
</evidence>
<dbReference type="Pfam" id="PF01370">
    <property type="entry name" value="Epimerase"/>
    <property type="match status" value="1"/>
</dbReference>
<dbReference type="EMBL" id="NCSJ02000125">
    <property type="protein sequence ID" value="RFU29532.1"/>
    <property type="molecule type" value="Genomic_DNA"/>
</dbReference>
<dbReference type="GO" id="GO:0016616">
    <property type="term" value="F:oxidoreductase activity, acting on the CH-OH group of donors, NAD or NADP as acceptor"/>
    <property type="evidence" value="ECO:0007669"/>
    <property type="project" value="TreeGrafter"/>
</dbReference>
<accession>A0A3E2H8Q0</accession>
<evidence type="ECO:0000259" key="3">
    <source>
        <dbReference type="Pfam" id="PF01370"/>
    </source>
</evidence>
<dbReference type="STRING" id="5539.A0A3E2H8Q0"/>
<reference evidence="4 5" key="1">
    <citation type="submission" date="2018-05" db="EMBL/GenBank/DDBJ databases">
        <title>Draft genome sequence of Scytalidium lignicola DSM 105466, a ubiquitous saprotrophic fungus.</title>
        <authorList>
            <person name="Buettner E."/>
            <person name="Gebauer A.M."/>
            <person name="Hofrichter M."/>
            <person name="Liers C."/>
            <person name="Kellner H."/>
        </authorList>
    </citation>
    <scope>NUCLEOTIDE SEQUENCE [LARGE SCALE GENOMIC DNA]</scope>
    <source>
        <strain evidence="4 5">DSM 105466</strain>
    </source>
</reference>
<evidence type="ECO:0000256" key="2">
    <source>
        <dbReference type="ARBA" id="ARBA00023445"/>
    </source>
</evidence>
<name>A0A3E2H8Q0_SCYLI</name>
<feature type="non-terminal residue" evidence="4">
    <location>
        <position position="334"/>
    </location>
</feature>
<evidence type="ECO:0000256" key="1">
    <source>
        <dbReference type="ARBA" id="ARBA00023002"/>
    </source>
</evidence>
<gene>
    <name evidence="4" type="ORF">B7463_g6806</name>
</gene>
<dbReference type="PANTHER" id="PTHR10366:SF564">
    <property type="entry name" value="STEROL-4-ALPHA-CARBOXYLATE 3-DEHYDROGENASE, DECARBOXYLATING"/>
    <property type="match status" value="1"/>
</dbReference>
<evidence type="ECO:0000313" key="4">
    <source>
        <dbReference type="EMBL" id="RFU29532.1"/>
    </source>
</evidence>
<dbReference type="InterPro" id="IPR050425">
    <property type="entry name" value="NAD(P)_dehydrat-like"/>
</dbReference>
<dbReference type="InterPro" id="IPR001509">
    <property type="entry name" value="Epimerase_deHydtase"/>
</dbReference>
<dbReference type="Proteomes" id="UP000258309">
    <property type="component" value="Unassembled WGS sequence"/>
</dbReference>
<sequence length="334" mass="36508">MTGELVLITGVSGHVGFRTLVATLGAGYHVRAIVRKSEQSDSIKAAKSVQPFLANLEIVILLDLLKEGAFDNILKDAMYILHIASPLPFQTENPENDIIEPAVKGTLNILSAAQKTASVKRIVITSSLSLLIGNRLDLTKVHTELDLVPRPSPPYGKFSTAYRNSKILAYYATMDWIEANKPRFDIVNLFPSFIIGPNELNSIAKQMGNGSNIFVMRPLLGIRNTENPAHFATVHVDDVAAAHVKTLNPNVKGGQSFLLSVPSQDGAWDDALKIVRHSFPIIARRGLMPLNGTQPSLKISLNPLKAEKELGIIFKSYEEQVKDLVGQYVKLAGP</sequence>
<dbReference type="AlphaFoldDB" id="A0A3E2H8Q0"/>
<comment type="caution">
    <text evidence="4">The sequence shown here is derived from an EMBL/GenBank/DDBJ whole genome shotgun (WGS) entry which is preliminary data.</text>
</comment>
<keyword evidence="5" id="KW-1185">Reference proteome</keyword>
<keyword evidence="1" id="KW-0560">Oxidoreductase</keyword>
<feature type="domain" description="NAD-dependent epimerase/dehydratase" evidence="3">
    <location>
        <begin position="6"/>
        <end position="250"/>
    </location>
</feature>
<proteinExistence type="inferred from homology"/>